<reference evidence="5" key="1">
    <citation type="submission" date="2016-10" db="EMBL/GenBank/DDBJ databases">
        <title>Sequence of Gallionella enrichment culture.</title>
        <authorList>
            <person name="Poehlein A."/>
            <person name="Muehling M."/>
            <person name="Daniel R."/>
        </authorList>
    </citation>
    <scope>NUCLEOTIDE SEQUENCE</scope>
</reference>
<evidence type="ECO:0000256" key="3">
    <source>
        <dbReference type="ARBA" id="ARBA00023004"/>
    </source>
</evidence>
<evidence type="ECO:0000256" key="1">
    <source>
        <dbReference type="ARBA" id="ARBA00010587"/>
    </source>
</evidence>
<dbReference type="PANTHER" id="PTHR37164">
    <property type="entry name" value="BACTERIOHEMERYTHRIN"/>
    <property type="match status" value="1"/>
</dbReference>
<accession>A0A1J5T7A4</accession>
<protein>
    <submittedName>
        <fullName evidence="5">Bacteriohemerythrin</fullName>
    </submittedName>
</protein>
<keyword evidence="2" id="KW-0479">Metal-binding</keyword>
<dbReference type="InterPro" id="IPR050669">
    <property type="entry name" value="Hemerythrin"/>
</dbReference>
<dbReference type="GO" id="GO:0046872">
    <property type="term" value="F:metal ion binding"/>
    <property type="evidence" value="ECO:0007669"/>
    <property type="project" value="UniProtKB-KW"/>
</dbReference>
<comment type="similarity">
    <text evidence="1">Belongs to the hemerythrin family.</text>
</comment>
<dbReference type="Pfam" id="PF01814">
    <property type="entry name" value="Hemerythrin"/>
    <property type="match status" value="1"/>
</dbReference>
<dbReference type="CDD" id="cd12107">
    <property type="entry name" value="Hemerythrin"/>
    <property type="match status" value="1"/>
</dbReference>
<proteinExistence type="inferred from homology"/>
<dbReference type="InterPro" id="IPR035938">
    <property type="entry name" value="Hemerythrin-like_sf"/>
</dbReference>
<sequence>MAKLLWSEQFSVGIEVIDQQHRKILEYINQLDDIHSGTHSNREIGRLIDALIDHTIYHFNFEEKIQEEVGYPYINAHRRLHVQFAKRLTGFQARFAEGEDITGELESFLTSWLLDHLKHDDTDYVELAKEHLQAHPDLQKENKGIFARLFG</sequence>
<dbReference type="NCBIfam" id="TIGR02481">
    <property type="entry name" value="hemeryth_dom"/>
    <property type="match status" value="1"/>
</dbReference>
<evidence type="ECO:0000259" key="4">
    <source>
        <dbReference type="Pfam" id="PF01814"/>
    </source>
</evidence>
<gene>
    <name evidence="5" type="ORF">GALL_81050</name>
</gene>
<evidence type="ECO:0000256" key="2">
    <source>
        <dbReference type="ARBA" id="ARBA00022723"/>
    </source>
</evidence>
<feature type="domain" description="Hemerythrin-like" evidence="4">
    <location>
        <begin position="13"/>
        <end position="127"/>
    </location>
</feature>
<name>A0A1J5T7A4_9ZZZZ</name>
<dbReference type="InterPro" id="IPR012827">
    <property type="entry name" value="Hemerythrin_metal-bd"/>
</dbReference>
<organism evidence="5">
    <name type="scientific">mine drainage metagenome</name>
    <dbReference type="NCBI Taxonomy" id="410659"/>
    <lineage>
        <taxon>unclassified sequences</taxon>
        <taxon>metagenomes</taxon>
        <taxon>ecological metagenomes</taxon>
    </lineage>
</organism>
<dbReference type="NCBIfam" id="NF002007">
    <property type="entry name" value="PRK00808.1"/>
    <property type="match status" value="1"/>
</dbReference>
<dbReference type="SUPFAM" id="SSF47188">
    <property type="entry name" value="Hemerythrin-like"/>
    <property type="match status" value="1"/>
</dbReference>
<dbReference type="NCBIfam" id="NF033749">
    <property type="entry name" value="bact_hemeryth"/>
    <property type="match status" value="1"/>
</dbReference>
<evidence type="ECO:0000313" key="5">
    <source>
        <dbReference type="EMBL" id="OIR09700.1"/>
    </source>
</evidence>
<dbReference type="InterPro" id="IPR012312">
    <property type="entry name" value="Hemerythrin-like"/>
</dbReference>
<dbReference type="Gene3D" id="1.20.120.50">
    <property type="entry name" value="Hemerythrin-like"/>
    <property type="match status" value="1"/>
</dbReference>
<dbReference type="AlphaFoldDB" id="A0A1J5T7A4"/>
<comment type="caution">
    <text evidence="5">The sequence shown here is derived from an EMBL/GenBank/DDBJ whole genome shotgun (WGS) entry which is preliminary data.</text>
</comment>
<dbReference type="EMBL" id="MLJW01000025">
    <property type="protein sequence ID" value="OIR09700.1"/>
    <property type="molecule type" value="Genomic_DNA"/>
</dbReference>
<keyword evidence="3" id="KW-0408">Iron</keyword>
<dbReference type="PANTHER" id="PTHR37164:SF1">
    <property type="entry name" value="BACTERIOHEMERYTHRIN"/>
    <property type="match status" value="1"/>
</dbReference>